<keyword evidence="4 7" id="KW-0812">Transmembrane</keyword>
<name>A0ABV9K3S1_9BACI</name>
<evidence type="ECO:0000256" key="2">
    <source>
        <dbReference type="ARBA" id="ARBA00009425"/>
    </source>
</evidence>
<protein>
    <submittedName>
        <fullName evidence="9">Na(+)/H(+) antiporter subunit B</fullName>
    </submittedName>
</protein>
<feature type="transmembrane region" description="Helical" evidence="7">
    <location>
        <begin position="116"/>
        <end position="139"/>
    </location>
</feature>
<keyword evidence="3" id="KW-1003">Cell membrane</keyword>
<evidence type="ECO:0000313" key="10">
    <source>
        <dbReference type="Proteomes" id="UP001595988"/>
    </source>
</evidence>
<reference evidence="10" key="1">
    <citation type="journal article" date="2019" name="Int. J. Syst. Evol. Microbiol.">
        <title>The Global Catalogue of Microorganisms (GCM) 10K type strain sequencing project: providing services to taxonomists for standard genome sequencing and annotation.</title>
        <authorList>
            <consortium name="The Broad Institute Genomics Platform"/>
            <consortium name="The Broad Institute Genome Sequencing Center for Infectious Disease"/>
            <person name="Wu L."/>
            <person name="Ma J."/>
        </authorList>
    </citation>
    <scope>NUCLEOTIDE SEQUENCE [LARGE SCALE GENOMIC DNA]</scope>
    <source>
        <strain evidence="10">CCUG 37257</strain>
    </source>
</reference>
<evidence type="ECO:0000256" key="3">
    <source>
        <dbReference type="ARBA" id="ARBA00022475"/>
    </source>
</evidence>
<dbReference type="PANTHER" id="PTHR33932:SF4">
    <property type="entry name" value="NA(+)_H(+) ANTIPORTER SUBUNIT B"/>
    <property type="match status" value="1"/>
</dbReference>
<feature type="transmembrane region" description="Helical" evidence="7">
    <location>
        <begin position="12"/>
        <end position="32"/>
    </location>
</feature>
<comment type="subcellular location">
    <subcellularLocation>
        <location evidence="1">Cell membrane</location>
        <topology evidence="1">Multi-pass membrane protein</topology>
    </subcellularLocation>
</comment>
<dbReference type="InterPro" id="IPR007182">
    <property type="entry name" value="MnhB"/>
</dbReference>
<proteinExistence type="inferred from homology"/>
<keyword evidence="10" id="KW-1185">Reference proteome</keyword>
<comment type="caution">
    <text evidence="9">The sequence shown here is derived from an EMBL/GenBank/DDBJ whole genome shotgun (WGS) entry which is preliminary data.</text>
</comment>
<dbReference type="PANTHER" id="PTHR33932">
    <property type="entry name" value="NA(+)/H(+) ANTIPORTER SUBUNIT B"/>
    <property type="match status" value="1"/>
</dbReference>
<comment type="similarity">
    <text evidence="2">Belongs to the CPA3 antiporters (TC 2.A.63) subunit B family.</text>
</comment>
<evidence type="ECO:0000256" key="5">
    <source>
        <dbReference type="ARBA" id="ARBA00022989"/>
    </source>
</evidence>
<accession>A0ABV9K3S1</accession>
<evidence type="ECO:0000313" key="9">
    <source>
        <dbReference type="EMBL" id="MFC4664791.1"/>
    </source>
</evidence>
<organism evidence="9 10">
    <name type="scientific">Oceanobacillus aidingensis</name>
    <dbReference type="NCBI Taxonomy" id="645964"/>
    <lineage>
        <taxon>Bacteria</taxon>
        <taxon>Bacillati</taxon>
        <taxon>Bacillota</taxon>
        <taxon>Bacilli</taxon>
        <taxon>Bacillales</taxon>
        <taxon>Bacillaceae</taxon>
        <taxon>Oceanobacillus</taxon>
    </lineage>
</organism>
<sequence length="143" mass="15718">MMKKPNNMMLQTLTRLIILIVLSFSIYLLLAGHNSPGGGFIGGLMTASAILILYLSFGLNSIKKVIRFDYIKIIGIGLLFASVTGVVSMVFGFPYLKQFFDYFRLPILGEVELTTALPFDLGVYFVVLASALAIILTIAEDDK</sequence>
<feature type="transmembrane region" description="Helical" evidence="7">
    <location>
        <begin position="38"/>
        <end position="59"/>
    </location>
</feature>
<feature type="domain" description="Na+/H+ antiporter MnhB subunit-related protein" evidence="8">
    <location>
        <begin position="9"/>
        <end position="132"/>
    </location>
</feature>
<gene>
    <name evidence="9" type="ORF">ACFO3P_21660</name>
</gene>
<keyword evidence="5 7" id="KW-1133">Transmembrane helix</keyword>
<dbReference type="EMBL" id="JBHSFT010000050">
    <property type="protein sequence ID" value="MFC4664791.1"/>
    <property type="molecule type" value="Genomic_DNA"/>
</dbReference>
<dbReference type="Proteomes" id="UP001595988">
    <property type="component" value="Unassembled WGS sequence"/>
</dbReference>
<feature type="transmembrane region" description="Helical" evidence="7">
    <location>
        <begin position="71"/>
        <end position="96"/>
    </location>
</feature>
<evidence type="ECO:0000256" key="7">
    <source>
        <dbReference type="SAM" id="Phobius"/>
    </source>
</evidence>
<evidence type="ECO:0000259" key="8">
    <source>
        <dbReference type="Pfam" id="PF04039"/>
    </source>
</evidence>
<keyword evidence="6 7" id="KW-0472">Membrane</keyword>
<dbReference type="NCBIfam" id="NF009223">
    <property type="entry name" value="PRK12573.1"/>
    <property type="match status" value="1"/>
</dbReference>
<evidence type="ECO:0000256" key="4">
    <source>
        <dbReference type="ARBA" id="ARBA00022692"/>
    </source>
</evidence>
<evidence type="ECO:0000256" key="6">
    <source>
        <dbReference type="ARBA" id="ARBA00023136"/>
    </source>
</evidence>
<evidence type="ECO:0000256" key="1">
    <source>
        <dbReference type="ARBA" id="ARBA00004651"/>
    </source>
</evidence>
<dbReference type="RefSeq" id="WP_379542619.1">
    <property type="nucleotide sequence ID" value="NZ_JBHSFT010000050.1"/>
</dbReference>
<dbReference type="Pfam" id="PF04039">
    <property type="entry name" value="MnhB"/>
    <property type="match status" value="1"/>
</dbReference>
<dbReference type="InterPro" id="IPR050622">
    <property type="entry name" value="CPA3_antiporter_subunitB"/>
</dbReference>